<protein>
    <submittedName>
        <fullName evidence="7">Electron transfer flavoprotein alpha subunit</fullName>
    </submittedName>
</protein>
<comment type="subunit">
    <text evidence="3">FixA and FixB form a heterodimer.</text>
</comment>
<dbReference type="GO" id="GO:0050660">
    <property type="term" value="F:flavin adenine dinucleotide binding"/>
    <property type="evidence" value="ECO:0007669"/>
    <property type="project" value="InterPro"/>
</dbReference>
<evidence type="ECO:0000259" key="6">
    <source>
        <dbReference type="Pfam" id="PF01012"/>
    </source>
</evidence>
<dbReference type="GO" id="GO:0009055">
    <property type="term" value="F:electron transfer activity"/>
    <property type="evidence" value="ECO:0007669"/>
    <property type="project" value="InterPro"/>
</dbReference>
<feature type="domain" description="Electron transfer flavoprotein alpha/beta-subunit N-terminal" evidence="6">
    <location>
        <begin position="2"/>
        <end position="71"/>
    </location>
</feature>
<comment type="function">
    <text evidence="1">May play a role in a redox process involved in nitrogen fixation.</text>
</comment>
<evidence type="ECO:0000256" key="1">
    <source>
        <dbReference type="ARBA" id="ARBA00003554"/>
    </source>
</evidence>
<comment type="caution">
    <text evidence="7">The sequence shown here is derived from an EMBL/GenBank/DDBJ whole genome shotgun (WGS) entry which is preliminary data.</text>
</comment>
<name>A0A7Z0IZI0_RHILE</name>
<sequence length="107" mass="11261">MLPRVAALLDVAQVSEIIEVVSPDTFKRPIYAGNAIQTVQASDAKKVITVRTASFASASEGGSASVEAIPAVADALLGSLCRWHSVSFRGQSPLVAMVFTFRAKKIA</sequence>
<evidence type="ECO:0000313" key="7">
    <source>
        <dbReference type="EMBL" id="NYJ13027.1"/>
    </source>
</evidence>
<dbReference type="Gene3D" id="3.40.50.620">
    <property type="entry name" value="HUPs"/>
    <property type="match status" value="1"/>
</dbReference>
<keyword evidence="4" id="KW-0249">Electron transport</keyword>
<dbReference type="InterPro" id="IPR014730">
    <property type="entry name" value="ETF_a/b_N"/>
</dbReference>
<proteinExistence type="inferred from homology"/>
<dbReference type="SUPFAM" id="SSF52402">
    <property type="entry name" value="Adenine nucleotide alpha hydrolases-like"/>
    <property type="match status" value="1"/>
</dbReference>
<dbReference type="EMBL" id="JACBZV010000007">
    <property type="protein sequence ID" value="NYJ13027.1"/>
    <property type="molecule type" value="Genomic_DNA"/>
</dbReference>
<organism evidence="7 8">
    <name type="scientific">Rhizobium leguminosarum</name>
    <dbReference type="NCBI Taxonomy" id="384"/>
    <lineage>
        <taxon>Bacteria</taxon>
        <taxon>Pseudomonadati</taxon>
        <taxon>Pseudomonadota</taxon>
        <taxon>Alphaproteobacteria</taxon>
        <taxon>Hyphomicrobiales</taxon>
        <taxon>Rhizobiaceae</taxon>
        <taxon>Rhizobium/Agrobacterium group</taxon>
        <taxon>Rhizobium</taxon>
    </lineage>
</organism>
<dbReference type="AlphaFoldDB" id="A0A7Z0IZI0"/>
<dbReference type="GO" id="GO:0033539">
    <property type="term" value="P:fatty acid beta-oxidation using acyl-CoA dehydrogenase"/>
    <property type="evidence" value="ECO:0007669"/>
    <property type="project" value="TreeGrafter"/>
</dbReference>
<evidence type="ECO:0000256" key="2">
    <source>
        <dbReference type="ARBA" id="ARBA00005817"/>
    </source>
</evidence>
<dbReference type="PANTHER" id="PTHR43153:SF1">
    <property type="entry name" value="ELECTRON TRANSFER FLAVOPROTEIN SUBUNIT ALPHA, MITOCHONDRIAL"/>
    <property type="match status" value="1"/>
</dbReference>
<dbReference type="Proteomes" id="UP000535276">
    <property type="component" value="Unassembled WGS sequence"/>
</dbReference>
<dbReference type="Pfam" id="PF01012">
    <property type="entry name" value="ETF"/>
    <property type="match status" value="1"/>
</dbReference>
<gene>
    <name evidence="7" type="ORF">GGI64_004108</name>
</gene>
<reference evidence="7 8" key="1">
    <citation type="submission" date="2020-07" db="EMBL/GenBank/DDBJ databases">
        <title>Genomic Encyclopedia of Type Strains, Phase IV (KMG-V): Genome sequencing to study the core and pangenomes of soil and plant-associated prokaryotes.</title>
        <authorList>
            <person name="Whitman W."/>
        </authorList>
    </citation>
    <scope>NUCLEOTIDE SEQUENCE [LARGE SCALE GENOMIC DNA]</scope>
    <source>
        <strain evidence="7 8">SEMIA 4052</strain>
    </source>
</reference>
<dbReference type="PANTHER" id="PTHR43153">
    <property type="entry name" value="ELECTRON TRANSFER FLAVOPROTEIN ALPHA"/>
    <property type="match status" value="1"/>
</dbReference>
<accession>A0A7Z0IZI0</accession>
<evidence type="ECO:0000256" key="3">
    <source>
        <dbReference type="ARBA" id="ARBA00011874"/>
    </source>
</evidence>
<evidence type="ECO:0000313" key="8">
    <source>
        <dbReference type="Proteomes" id="UP000535276"/>
    </source>
</evidence>
<evidence type="ECO:0000256" key="4">
    <source>
        <dbReference type="ARBA" id="ARBA00022982"/>
    </source>
</evidence>
<dbReference type="InterPro" id="IPR001308">
    <property type="entry name" value="ETF_a/FixB"/>
</dbReference>
<keyword evidence="4" id="KW-0813">Transport</keyword>
<comment type="similarity">
    <text evidence="2">Belongs to the ETF alpha-subunit/FixB family.</text>
</comment>
<dbReference type="InterPro" id="IPR014729">
    <property type="entry name" value="Rossmann-like_a/b/a_fold"/>
</dbReference>
<keyword evidence="5" id="KW-0535">Nitrogen fixation</keyword>
<evidence type="ECO:0000256" key="5">
    <source>
        <dbReference type="ARBA" id="ARBA00023231"/>
    </source>
</evidence>